<dbReference type="PANTHER" id="PTHR21015:SF22">
    <property type="entry name" value="GLYCOSYLTRANSFERASE"/>
    <property type="match status" value="1"/>
</dbReference>
<gene>
    <name evidence="2" type="primary">pseG</name>
    <name evidence="2" type="ORF">OOT00_00140</name>
</gene>
<organism evidence="2 3">
    <name type="scientific">Desulfobotulus pelophilus</name>
    <dbReference type="NCBI Taxonomy" id="2823377"/>
    <lineage>
        <taxon>Bacteria</taxon>
        <taxon>Pseudomonadati</taxon>
        <taxon>Thermodesulfobacteriota</taxon>
        <taxon>Desulfobacteria</taxon>
        <taxon>Desulfobacterales</taxon>
        <taxon>Desulfobacteraceae</taxon>
        <taxon>Desulfobotulus</taxon>
    </lineage>
</organism>
<sequence>MTHIVFRTDASVEIGTGHVMRCLTLASALKARGADCYFLCKDHTGHLMDKIHALGFPVFPLVMEEQNPKTADSVHGHWLGGSWKADATQCHSFLKKIQPHWVVVDHYGLDIRWEKEIRPCTGKIFVLDDLADRCHDCDILLDSGRKPKSQDYQDLVPPHCILLLGTDHLLLRDEFIRMRPESLKRRIHTTLRRILITMGGMDMGNATGRILNTLRSLPFIKELEVDIVLGSKAPHLETVRQQLDSFPCSVQMHIDTPSMAELMAQNDLAIGATGSTAWEFCCMGLPSILFFLAENQKTIANHLKQHEAAWIFENIERGLFELPLLLERIKKNPLSLQAISVKSQCLTDEKGTDRVVRHFFTEPHRGTK</sequence>
<dbReference type="EMBL" id="JAPFPW010000001">
    <property type="protein sequence ID" value="MCW7752394.1"/>
    <property type="molecule type" value="Genomic_DNA"/>
</dbReference>
<dbReference type="Pfam" id="PF04101">
    <property type="entry name" value="Glyco_tran_28_C"/>
    <property type="match status" value="1"/>
</dbReference>
<name>A0ABT3N4L5_9BACT</name>
<dbReference type="Proteomes" id="UP001209681">
    <property type="component" value="Unassembled WGS sequence"/>
</dbReference>
<dbReference type="RefSeq" id="WP_265423266.1">
    <property type="nucleotide sequence ID" value="NZ_JAPFPW010000001.1"/>
</dbReference>
<dbReference type="Gene3D" id="3.40.50.2000">
    <property type="entry name" value="Glycogen Phosphorylase B"/>
    <property type="match status" value="1"/>
</dbReference>
<evidence type="ECO:0000313" key="2">
    <source>
        <dbReference type="EMBL" id="MCW7752394.1"/>
    </source>
</evidence>
<dbReference type="InterPro" id="IPR007235">
    <property type="entry name" value="Glyco_trans_28_C"/>
</dbReference>
<keyword evidence="3" id="KW-1185">Reference proteome</keyword>
<evidence type="ECO:0000259" key="1">
    <source>
        <dbReference type="Pfam" id="PF04101"/>
    </source>
</evidence>
<dbReference type="SUPFAM" id="SSF53756">
    <property type="entry name" value="UDP-Glycosyltransferase/glycogen phosphorylase"/>
    <property type="match status" value="1"/>
</dbReference>
<dbReference type="GO" id="GO:0016787">
    <property type="term" value="F:hydrolase activity"/>
    <property type="evidence" value="ECO:0007669"/>
    <property type="project" value="UniProtKB-KW"/>
</dbReference>
<dbReference type="PANTHER" id="PTHR21015">
    <property type="entry name" value="UDP-N-ACETYLGLUCOSAMINE--N-ACETYLMURAMYL-(PENTAPEPTIDE) PYROPHOSPHORYL-UNDECAPRENOL N-ACETYLGLUCOSAMINE TRANSFERASE 1"/>
    <property type="match status" value="1"/>
</dbReference>
<comment type="caution">
    <text evidence="2">The sequence shown here is derived from an EMBL/GenBank/DDBJ whole genome shotgun (WGS) entry which is preliminary data.</text>
</comment>
<proteinExistence type="predicted"/>
<feature type="domain" description="Glycosyl transferase family 28 C-terminal" evidence="1">
    <location>
        <begin position="228"/>
        <end position="343"/>
    </location>
</feature>
<evidence type="ECO:0000313" key="3">
    <source>
        <dbReference type="Proteomes" id="UP001209681"/>
    </source>
</evidence>
<accession>A0ABT3N4L5</accession>
<reference evidence="2 3" key="1">
    <citation type="submission" date="2022-11" db="EMBL/GenBank/DDBJ databases">
        <title>Desulfobotulus tamanensis H1 sp. nov. - anaerobic, alkaliphilic, sulphate reducing bacterium isolated from terrestrial mud volcano.</title>
        <authorList>
            <person name="Frolova A."/>
            <person name="Merkel A.Y."/>
            <person name="Slobodkin A.I."/>
        </authorList>
    </citation>
    <scope>NUCLEOTIDE SEQUENCE [LARGE SCALE GENOMIC DNA]</scope>
    <source>
        <strain evidence="2 3">H1</strain>
    </source>
</reference>
<dbReference type="Gene3D" id="3.40.50.11190">
    <property type="match status" value="1"/>
</dbReference>
<keyword evidence="2" id="KW-0378">Hydrolase</keyword>
<dbReference type="EC" id="3.6.1.57" evidence="2"/>
<protein>
    <submittedName>
        <fullName evidence="2">UDP-2,4-diacetamido-2,4, 6-trideoxy-beta-L-altropyranose hydrolase</fullName>
        <ecNumber evidence="2">3.6.1.57</ecNumber>
    </submittedName>
</protein>
<dbReference type="NCBIfam" id="TIGR03590">
    <property type="entry name" value="PseG"/>
    <property type="match status" value="1"/>
</dbReference>
<dbReference type="InterPro" id="IPR020023">
    <property type="entry name" value="PseG"/>
</dbReference>